<gene>
    <name evidence="2" type="ORF">GCM10023144_12350</name>
</gene>
<proteinExistence type="predicted"/>
<dbReference type="InterPro" id="IPR044855">
    <property type="entry name" value="CoA-Trfase_III_dom3_sf"/>
</dbReference>
<dbReference type="Gene3D" id="3.30.1540.10">
    <property type="entry name" value="formyl-coa transferase, domain 3"/>
    <property type="match status" value="1"/>
</dbReference>
<comment type="caution">
    <text evidence="2">The sequence shown here is derived from an EMBL/GenBank/DDBJ whole genome shotgun (WGS) entry which is preliminary data.</text>
</comment>
<keyword evidence="1" id="KW-0808">Transferase</keyword>
<accession>A0ABP8GP18</accession>
<dbReference type="EMBL" id="BAABFO010000004">
    <property type="protein sequence ID" value="GAA4327594.1"/>
    <property type="molecule type" value="Genomic_DNA"/>
</dbReference>
<dbReference type="InterPro" id="IPR023606">
    <property type="entry name" value="CoA-Trfase_III_dom_1_sf"/>
</dbReference>
<dbReference type="InterPro" id="IPR050483">
    <property type="entry name" value="CoA-transferase_III_domain"/>
</dbReference>
<dbReference type="PANTHER" id="PTHR48207:SF4">
    <property type="entry name" value="BLL6097 PROTEIN"/>
    <property type="match status" value="1"/>
</dbReference>
<dbReference type="Pfam" id="PF02515">
    <property type="entry name" value="CoA_transf_3"/>
    <property type="match status" value="1"/>
</dbReference>
<dbReference type="SUPFAM" id="SSF89796">
    <property type="entry name" value="CoA-transferase family III (CaiB/BaiF)"/>
    <property type="match status" value="1"/>
</dbReference>
<name>A0ABP8GP18_9BURK</name>
<evidence type="ECO:0000256" key="1">
    <source>
        <dbReference type="ARBA" id="ARBA00022679"/>
    </source>
</evidence>
<evidence type="ECO:0000313" key="2">
    <source>
        <dbReference type="EMBL" id="GAA4327594.1"/>
    </source>
</evidence>
<dbReference type="InterPro" id="IPR003673">
    <property type="entry name" value="CoA-Trfase_fam_III"/>
</dbReference>
<reference evidence="3" key="1">
    <citation type="journal article" date="2019" name="Int. J. Syst. Evol. Microbiol.">
        <title>The Global Catalogue of Microorganisms (GCM) 10K type strain sequencing project: providing services to taxonomists for standard genome sequencing and annotation.</title>
        <authorList>
            <consortium name="The Broad Institute Genomics Platform"/>
            <consortium name="The Broad Institute Genome Sequencing Center for Infectious Disease"/>
            <person name="Wu L."/>
            <person name="Ma J."/>
        </authorList>
    </citation>
    <scope>NUCLEOTIDE SEQUENCE [LARGE SCALE GENOMIC DNA]</scope>
    <source>
        <strain evidence="3">JCM 17666</strain>
    </source>
</reference>
<dbReference type="Gene3D" id="3.40.50.10540">
    <property type="entry name" value="Crotonobetainyl-coa:carnitine coa-transferase, domain 1"/>
    <property type="match status" value="1"/>
</dbReference>
<organism evidence="2 3">
    <name type="scientific">Pigmentiphaga soli</name>
    <dbReference type="NCBI Taxonomy" id="1007095"/>
    <lineage>
        <taxon>Bacteria</taxon>
        <taxon>Pseudomonadati</taxon>
        <taxon>Pseudomonadota</taxon>
        <taxon>Betaproteobacteria</taxon>
        <taxon>Burkholderiales</taxon>
        <taxon>Alcaligenaceae</taxon>
        <taxon>Pigmentiphaga</taxon>
    </lineage>
</organism>
<protein>
    <submittedName>
        <fullName evidence="2">CaiB/BaiF CoA-transferase family protein</fullName>
    </submittedName>
</protein>
<keyword evidence="3" id="KW-1185">Reference proteome</keyword>
<sequence>MLGFSVPDSFSPLPDAPQALAGLKVLELASPLGHYCGKMFAELGADVILVEPPGGAATRAFGPHIGGVPGATGGATHSLSFTYLNTSKRSITLDWTRPQGARLLRELVAGCDLFLECEKPGRLAALGCGYDALAAEHPALVMTSLTGYGQSGPYAAFEADDLAGIASGGFLYLGGYPDSPPVGAYGEQGYAGVSMFGAVASMLALTRAERSGQGDHVDVSMQECMVLAMENAVQFYDLEGTIRKRTAGRQRFAGTGVYACADGYVYMMAGGIGANRFWELTLQWLADDGVPGLERLRGEEWTRTEYLQSDEAKGIFMEVFGTWARGQSKARLYAEGQRRHVPVAAIQTPADLAASRQLAARGYFVEVSHPATDRPIRMPGAPYRLAATPWRLRNPAPTPGQDNDAVYGALGLGAERRAALAAEGVI</sequence>
<dbReference type="PANTHER" id="PTHR48207">
    <property type="entry name" value="SUCCINATE--HYDROXYMETHYLGLUTARATE COA-TRANSFERASE"/>
    <property type="match status" value="1"/>
</dbReference>
<dbReference type="Proteomes" id="UP001501671">
    <property type="component" value="Unassembled WGS sequence"/>
</dbReference>
<evidence type="ECO:0000313" key="3">
    <source>
        <dbReference type="Proteomes" id="UP001501671"/>
    </source>
</evidence>